<dbReference type="RefSeq" id="WP_003127483.1">
    <property type="nucleotide sequence ID" value="NZ_BTSN01000003.1"/>
</dbReference>
<dbReference type="EC" id="1.20.4.4" evidence="8"/>
<keyword evidence="1" id="KW-0963">Cytoplasm</keyword>
<dbReference type="SUPFAM" id="SSF52788">
    <property type="entry name" value="Phosphotyrosine protein phosphatases I"/>
    <property type="match status" value="1"/>
</dbReference>
<evidence type="ECO:0000256" key="1">
    <source>
        <dbReference type="ARBA" id="ARBA00022490"/>
    </source>
</evidence>
<reference evidence="8 9" key="1">
    <citation type="submission" date="2019-04" db="EMBL/GenBank/DDBJ databases">
        <title>Step-wise assembly of the neonatal virome modulated by breast feeding.</title>
        <authorList>
            <person name="Liang G."/>
            <person name="Bushman F."/>
        </authorList>
    </citation>
    <scope>NUCLEOTIDE SEQUENCE [LARGE SCALE GENOMIC DNA]</scope>
    <source>
        <strain evidence="8 9">E3404</strain>
    </source>
</reference>
<dbReference type="InterPro" id="IPR036196">
    <property type="entry name" value="Ptyr_pPase_sf"/>
</dbReference>
<name>A0A6I4XA92_ENTGA</name>
<dbReference type="SMART" id="SM00226">
    <property type="entry name" value="LMWPc"/>
    <property type="match status" value="1"/>
</dbReference>
<evidence type="ECO:0000256" key="3">
    <source>
        <dbReference type="ARBA" id="ARBA00023002"/>
    </source>
</evidence>
<dbReference type="PANTHER" id="PTHR43428:SF1">
    <property type="entry name" value="ARSENATE REDUCTASE"/>
    <property type="match status" value="1"/>
</dbReference>
<proteinExistence type="predicted"/>
<sequence length="138" mass="15528">MKKIYFLCTGNSCRSQIAEGFAKKYLDDSWEIRSAGVETHGLNPRAVAVMEESGIDISNQTSDLIDLDYFNQSDMIITLCGDAADKCPMIPKESTHLHWDLVDPAKAKGSEAEIRSAFRNTRDEIKKRMIELSQQLNV</sequence>
<protein>
    <submittedName>
        <fullName evidence="8">Arsenate reductase (Thioredoxin)</fullName>
        <ecNumber evidence="8">1.20.4.4</ecNumber>
    </submittedName>
</protein>
<accession>A0A6I4XA92</accession>
<keyword evidence="3 8" id="KW-0560">Oxidoreductase</keyword>
<dbReference type="InterPro" id="IPR014064">
    <property type="entry name" value="Arsenate_reductase_ArsC"/>
</dbReference>
<evidence type="ECO:0000313" key="7">
    <source>
        <dbReference type="EMBL" id="MDT2690164.1"/>
    </source>
</evidence>
<dbReference type="NCBIfam" id="TIGR02691">
    <property type="entry name" value="arsC_pI258_fam"/>
    <property type="match status" value="1"/>
</dbReference>
<feature type="domain" description="Phosphotyrosine protein phosphatase I" evidence="6">
    <location>
        <begin position="2"/>
        <end position="135"/>
    </location>
</feature>
<keyword evidence="2" id="KW-0059">Arsenical resistance</keyword>
<evidence type="ECO:0000259" key="6">
    <source>
        <dbReference type="SMART" id="SM00226"/>
    </source>
</evidence>
<keyword evidence="5" id="KW-0676">Redox-active center</keyword>
<dbReference type="Proteomes" id="UP001183682">
    <property type="component" value="Unassembled WGS sequence"/>
</dbReference>
<evidence type="ECO:0000313" key="8">
    <source>
        <dbReference type="EMBL" id="MXS25004.1"/>
    </source>
</evidence>
<reference evidence="7" key="2">
    <citation type="submission" date="2023-03" db="EMBL/GenBank/DDBJ databases">
        <authorList>
            <person name="Shen W."/>
            <person name="Cai J."/>
        </authorList>
    </citation>
    <scope>NUCLEOTIDE SEQUENCE</scope>
    <source>
        <strain evidence="7">K69-2</strain>
    </source>
</reference>
<dbReference type="GO" id="GO:0030612">
    <property type="term" value="F:arsenate reductase (thioredoxin) activity"/>
    <property type="evidence" value="ECO:0007669"/>
    <property type="project" value="UniProtKB-EC"/>
</dbReference>
<dbReference type="GO" id="GO:0046685">
    <property type="term" value="P:response to arsenic-containing substance"/>
    <property type="evidence" value="ECO:0007669"/>
    <property type="project" value="UniProtKB-KW"/>
</dbReference>
<gene>
    <name evidence="8" type="primary">arsC</name>
    <name evidence="8" type="ORF">GTI89_02785</name>
    <name evidence="7" type="ORF">P7E30_08095</name>
</gene>
<keyword evidence="4" id="KW-1015">Disulfide bond</keyword>
<dbReference type="GO" id="GO:0004725">
    <property type="term" value="F:protein tyrosine phosphatase activity"/>
    <property type="evidence" value="ECO:0007669"/>
    <property type="project" value="InterPro"/>
</dbReference>
<dbReference type="EMBL" id="WVTI01000002">
    <property type="protein sequence ID" value="MXS25004.1"/>
    <property type="molecule type" value="Genomic_DNA"/>
</dbReference>
<evidence type="ECO:0000256" key="2">
    <source>
        <dbReference type="ARBA" id="ARBA00022849"/>
    </source>
</evidence>
<evidence type="ECO:0000256" key="4">
    <source>
        <dbReference type="ARBA" id="ARBA00023157"/>
    </source>
</evidence>
<comment type="caution">
    <text evidence="8">The sequence shown here is derived from an EMBL/GenBank/DDBJ whole genome shotgun (WGS) entry which is preliminary data.</text>
</comment>
<dbReference type="Pfam" id="PF01451">
    <property type="entry name" value="LMWPc"/>
    <property type="match status" value="1"/>
</dbReference>
<dbReference type="EMBL" id="JARPZN010000004">
    <property type="protein sequence ID" value="MDT2690164.1"/>
    <property type="molecule type" value="Genomic_DNA"/>
</dbReference>
<evidence type="ECO:0000256" key="5">
    <source>
        <dbReference type="ARBA" id="ARBA00023284"/>
    </source>
</evidence>
<organism evidence="8 9">
    <name type="scientific">Enterococcus gallinarum</name>
    <dbReference type="NCBI Taxonomy" id="1353"/>
    <lineage>
        <taxon>Bacteria</taxon>
        <taxon>Bacillati</taxon>
        <taxon>Bacillota</taxon>
        <taxon>Bacilli</taxon>
        <taxon>Lactobacillales</taxon>
        <taxon>Enterococcaceae</taxon>
        <taxon>Enterococcus</taxon>
    </lineage>
</organism>
<dbReference type="PANTHER" id="PTHR43428">
    <property type="entry name" value="ARSENATE REDUCTASE"/>
    <property type="match status" value="1"/>
</dbReference>
<dbReference type="InterPro" id="IPR023485">
    <property type="entry name" value="Ptyr_pPase"/>
</dbReference>
<evidence type="ECO:0000313" key="9">
    <source>
        <dbReference type="Proteomes" id="UP000439965"/>
    </source>
</evidence>
<dbReference type="CDD" id="cd16345">
    <property type="entry name" value="LMWP_ArsC"/>
    <property type="match status" value="1"/>
</dbReference>
<dbReference type="AlphaFoldDB" id="A0A6I4XA92"/>
<dbReference type="Proteomes" id="UP000439965">
    <property type="component" value="Unassembled WGS sequence"/>
</dbReference>
<dbReference type="Gene3D" id="3.40.50.2300">
    <property type="match status" value="1"/>
</dbReference>